<feature type="transmembrane region" description="Helical" evidence="7">
    <location>
        <begin position="212"/>
        <end position="233"/>
    </location>
</feature>
<keyword evidence="5 7" id="KW-1133">Transmembrane helix</keyword>
<evidence type="ECO:0000256" key="5">
    <source>
        <dbReference type="ARBA" id="ARBA00022989"/>
    </source>
</evidence>
<feature type="transmembrane region" description="Helical" evidence="7">
    <location>
        <begin position="276"/>
        <end position="292"/>
    </location>
</feature>
<feature type="transmembrane region" description="Helical" evidence="7">
    <location>
        <begin position="134"/>
        <end position="160"/>
    </location>
</feature>
<feature type="domain" description="TRAP C4-dicarboxylate transport system permease DctM subunit" evidence="8">
    <location>
        <begin position="6"/>
        <end position="414"/>
    </location>
</feature>
<keyword evidence="10" id="KW-1185">Reference proteome</keyword>
<feature type="transmembrane region" description="Helical" evidence="7">
    <location>
        <begin position="77"/>
        <end position="95"/>
    </location>
</feature>
<dbReference type="RefSeq" id="WP_122014052.1">
    <property type="nucleotide sequence ID" value="NZ_CP033169.1"/>
</dbReference>
<dbReference type="NCBIfam" id="TIGR00786">
    <property type="entry name" value="dctM"/>
    <property type="match status" value="1"/>
</dbReference>
<dbReference type="InterPro" id="IPR010656">
    <property type="entry name" value="DctM"/>
</dbReference>
<name>A0A3G2R413_9FIRM</name>
<gene>
    <name evidence="9" type="ORF">D2962_02770</name>
</gene>
<organism evidence="9 10">
    <name type="scientific">Biomaibacter acetigenes</name>
    <dbReference type="NCBI Taxonomy" id="2316383"/>
    <lineage>
        <taxon>Bacteria</taxon>
        <taxon>Bacillati</taxon>
        <taxon>Bacillota</taxon>
        <taxon>Clostridia</taxon>
        <taxon>Thermosediminibacterales</taxon>
        <taxon>Tepidanaerobacteraceae</taxon>
        <taxon>Biomaibacter</taxon>
    </lineage>
</organism>
<evidence type="ECO:0000256" key="4">
    <source>
        <dbReference type="ARBA" id="ARBA00022692"/>
    </source>
</evidence>
<reference evidence="9 10" key="1">
    <citation type="submission" date="2018-10" db="EMBL/GenBank/DDBJ databases">
        <authorList>
            <person name="Zhang X."/>
        </authorList>
    </citation>
    <scope>NUCLEOTIDE SEQUENCE [LARGE SCALE GENOMIC DNA]</scope>
    <source>
        <strain evidence="9 10">SK-G1</strain>
    </source>
</reference>
<feature type="transmembrane region" description="Helical" evidence="7">
    <location>
        <begin position="312"/>
        <end position="342"/>
    </location>
</feature>
<keyword evidence="6 7" id="KW-0472">Membrane</keyword>
<feature type="transmembrane region" description="Helical" evidence="7">
    <location>
        <begin position="354"/>
        <end position="375"/>
    </location>
</feature>
<feature type="transmembrane region" description="Helical" evidence="7">
    <location>
        <begin position="166"/>
        <end position="191"/>
    </location>
</feature>
<evidence type="ECO:0000256" key="1">
    <source>
        <dbReference type="ARBA" id="ARBA00004429"/>
    </source>
</evidence>
<evidence type="ECO:0000313" key="10">
    <source>
        <dbReference type="Proteomes" id="UP000280960"/>
    </source>
</evidence>
<feature type="transmembrane region" description="Helical" evidence="7">
    <location>
        <begin position="395"/>
        <end position="419"/>
    </location>
</feature>
<dbReference type="GO" id="GO:0005886">
    <property type="term" value="C:plasma membrane"/>
    <property type="evidence" value="ECO:0007669"/>
    <property type="project" value="UniProtKB-SubCell"/>
</dbReference>
<dbReference type="PIRSF" id="PIRSF006066">
    <property type="entry name" value="HI0050"/>
    <property type="match status" value="1"/>
</dbReference>
<keyword evidence="3" id="KW-0997">Cell inner membrane</keyword>
<sequence>MALLLFGTFFLFLIIGIPISFALILASIVSVIFGTHVPLMIGPQMMFKGVNSFPIMAIPFFLLAGNIMSKGGISKRLIRFAYSIVGAITGGLGMVSVLASMFFAAISGSSPATAAAIGSIMIPSMEEKGYDRKYSAAVIAAAGTIGVVIPPSIPMVVYGVNAGVSIGGLFLGGIIPGILMGLSLVALNYYYSKKYGYLGEGKFQLKEFIASFIDSILALLMPVIILGGIYSGAFTPTESAVIASAYGLIVGMFIYKELKWEDIPEILAESAKGTSKILILISAAMFFGWFLASQQIPQKIAETVLSYTTNQYLILLFFNIILLIAGTFLDSTASIVLLTPIFLPIMQQLNINPLLMGIVMTVNLAIGQVTPPVGLNLFVTCGIAKIKFDDIIKPIIPFIIVLIIVVLIVTYVPSLALYLPTAFNFK</sequence>
<evidence type="ECO:0000313" key="9">
    <source>
        <dbReference type="EMBL" id="AYO29667.1"/>
    </source>
</evidence>
<dbReference type="InterPro" id="IPR004681">
    <property type="entry name" value="TRAP_DctM"/>
</dbReference>
<accession>A0A3G2R413</accession>
<keyword evidence="4 7" id="KW-0812">Transmembrane</keyword>
<dbReference type="Pfam" id="PF06808">
    <property type="entry name" value="DctM"/>
    <property type="match status" value="1"/>
</dbReference>
<dbReference type="AlphaFoldDB" id="A0A3G2R413"/>
<evidence type="ECO:0000256" key="6">
    <source>
        <dbReference type="ARBA" id="ARBA00023136"/>
    </source>
</evidence>
<dbReference type="KEGG" id="bacg:D2962_02770"/>
<evidence type="ECO:0000259" key="8">
    <source>
        <dbReference type="Pfam" id="PF06808"/>
    </source>
</evidence>
<dbReference type="Proteomes" id="UP000280960">
    <property type="component" value="Chromosome"/>
</dbReference>
<protein>
    <submittedName>
        <fullName evidence="9">TRAP transporter large permease</fullName>
    </submittedName>
</protein>
<feature type="transmembrane region" description="Helical" evidence="7">
    <location>
        <begin position="239"/>
        <end position="255"/>
    </location>
</feature>
<evidence type="ECO:0000256" key="3">
    <source>
        <dbReference type="ARBA" id="ARBA00022519"/>
    </source>
</evidence>
<feature type="transmembrane region" description="Helical" evidence="7">
    <location>
        <begin position="46"/>
        <end position="65"/>
    </location>
</feature>
<comment type="subcellular location">
    <subcellularLocation>
        <location evidence="1">Cell inner membrane</location>
        <topology evidence="1">Multi-pass membrane protein</topology>
    </subcellularLocation>
</comment>
<dbReference type="EMBL" id="CP033169">
    <property type="protein sequence ID" value="AYO29667.1"/>
    <property type="molecule type" value="Genomic_DNA"/>
</dbReference>
<evidence type="ECO:0000256" key="7">
    <source>
        <dbReference type="SAM" id="Phobius"/>
    </source>
</evidence>
<proteinExistence type="predicted"/>
<dbReference type="GO" id="GO:0022857">
    <property type="term" value="F:transmembrane transporter activity"/>
    <property type="evidence" value="ECO:0007669"/>
    <property type="project" value="TreeGrafter"/>
</dbReference>
<dbReference type="PANTHER" id="PTHR33362:SF3">
    <property type="entry name" value="SIALIC ACID TRAP TRANSPORTER PERMEASE PROTEIN SIAT"/>
    <property type="match status" value="1"/>
</dbReference>
<keyword evidence="2" id="KW-1003">Cell membrane</keyword>
<dbReference type="PANTHER" id="PTHR33362">
    <property type="entry name" value="SIALIC ACID TRAP TRANSPORTER PERMEASE PROTEIN SIAT-RELATED"/>
    <property type="match status" value="1"/>
</dbReference>
<evidence type="ECO:0000256" key="2">
    <source>
        <dbReference type="ARBA" id="ARBA00022475"/>
    </source>
</evidence>